<dbReference type="GO" id="GO:0006412">
    <property type="term" value="P:translation"/>
    <property type="evidence" value="ECO:0007669"/>
    <property type="project" value="InterPro"/>
</dbReference>
<keyword evidence="2" id="KW-0689">Ribosomal protein</keyword>
<accession>A0A7S3IM51</accession>
<comment type="similarity">
    <text evidence="1">Belongs to the eukaryotic ribosomal protein eL34 family.</text>
</comment>
<protein>
    <recommendedName>
        <fullName evidence="6">60S ribosomal protein L34</fullName>
    </recommendedName>
</protein>
<evidence type="ECO:0000256" key="2">
    <source>
        <dbReference type="ARBA" id="ARBA00022980"/>
    </source>
</evidence>
<dbReference type="InterPro" id="IPR008195">
    <property type="entry name" value="Ribosomal_eL34"/>
</dbReference>
<dbReference type="EMBL" id="HBIH01015717">
    <property type="protein sequence ID" value="CAE0325729.1"/>
    <property type="molecule type" value="Transcribed_RNA"/>
</dbReference>
<dbReference type="GO" id="GO:1990904">
    <property type="term" value="C:ribonucleoprotein complex"/>
    <property type="evidence" value="ECO:0007669"/>
    <property type="project" value="UniProtKB-KW"/>
</dbReference>
<evidence type="ECO:0000256" key="1">
    <source>
        <dbReference type="ARBA" id="ARBA00009875"/>
    </source>
</evidence>
<reference evidence="5" key="1">
    <citation type="submission" date="2021-01" db="EMBL/GenBank/DDBJ databases">
        <authorList>
            <person name="Corre E."/>
            <person name="Pelletier E."/>
            <person name="Niang G."/>
            <person name="Scheremetjew M."/>
            <person name="Finn R."/>
            <person name="Kale V."/>
            <person name="Holt S."/>
            <person name="Cochrane G."/>
            <person name="Meng A."/>
            <person name="Brown T."/>
            <person name="Cohen L."/>
        </authorList>
    </citation>
    <scope>NUCLEOTIDE SEQUENCE</scope>
    <source>
        <strain evidence="5">S3</strain>
    </source>
</reference>
<dbReference type="PRINTS" id="PR01250">
    <property type="entry name" value="RIBOSOMALL34"/>
</dbReference>
<evidence type="ECO:0000256" key="3">
    <source>
        <dbReference type="ARBA" id="ARBA00023274"/>
    </source>
</evidence>
<dbReference type="AlphaFoldDB" id="A0A7S3IM51"/>
<name>A0A7S3IM51_9SPIT</name>
<dbReference type="InterPro" id="IPR038562">
    <property type="entry name" value="Ribosomal_eL34_C_sf"/>
</dbReference>
<dbReference type="Pfam" id="PF01199">
    <property type="entry name" value="Ribosomal_L34e"/>
    <property type="match status" value="1"/>
</dbReference>
<dbReference type="Gene3D" id="6.20.340.10">
    <property type="match status" value="1"/>
</dbReference>
<organism evidence="5">
    <name type="scientific">Strombidium inclinatum</name>
    <dbReference type="NCBI Taxonomy" id="197538"/>
    <lineage>
        <taxon>Eukaryota</taxon>
        <taxon>Sar</taxon>
        <taxon>Alveolata</taxon>
        <taxon>Ciliophora</taxon>
        <taxon>Intramacronucleata</taxon>
        <taxon>Spirotrichea</taxon>
        <taxon>Oligotrichia</taxon>
        <taxon>Strombidiidae</taxon>
        <taxon>Strombidium</taxon>
    </lineage>
</organism>
<dbReference type="GO" id="GO:0003735">
    <property type="term" value="F:structural constituent of ribosome"/>
    <property type="evidence" value="ECO:0007669"/>
    <property type="project" value="InterPro"/>
</dbReference>
<evidence type="ECO:0000313" key="5">
    <source>
        <dbReference type="EMBL" id="CAE0325729.1"/>
    </source>
</evidence>
<feature type="region of interest" description="Disordered" evidence="4">
    <location>
        <begin position="101"/>
        <end position="122"/>
    </location>
</feature>
<keyword evidence="3" id="KW-0687">Ribonucleoprotein</keyword>
<dbReference type="GO" id="GO:0005840">
    <property type="term" value="C:ribosome"/>
    <property type="evidence" value="ECO:0007669"/>
    <property type="project" value="UniProtKB-KW"/>
</dbReference>
<sequence length="122" mass="14206">MLERRITYRRKSSYRTRSNNFKPVKTPGGKLVMHLLKKHTKGTQMQGVKVARPHDFKRLTASKRSVSRAYGGNLNATEVKEKIMRAFLIDEFKYFKKMSSLQGTQDKKDKKKKTGDKKKAKK</sequence>
<gene>
    <name evidence="5" type="ORF">SINC0208_LOCUS6354</name>
</gene>
<proteinExistence type="inferred from homology"/>
<dbReference type="PANTHER" id="PTHR10759">
    <property type="entry name" value="60S RIBOSOMAL PROTEIN L34"/>
    <property type="match status" value="1"/>
</dbReference>
<dbReference type="Gene3D" id="6.20.370.70">
    <property type="match status" value="1"/>
</dbReference>
<feature type="compositionally biased region" description="Basic residues" evidence="4">
    <location>
        <begin position="109"/>
        <end position="122"/>
    </location>
</feature>
<evidence type="ECO:0008006" key="6">
    <source>
        <dbReference type="Google" id="ProtNLM"/>
    </source>
</evidence>
<evidence type="ECO:0000256" key="4">
    <source>
        <dbReference type="SAM" id="MobiDB-lite"/>
    </source>
</evidence>